<evidence type="ECO:0000256" key="1">
    <source>
        <dbReference type="SAM" id="MobiDB-lite"/>
    </source>
</evidence>
<dbReference type="InterPro" id="IPR003439">
    <property type="entry name" value="ABC_transporter-like_ATP-bd"/>
</dbReference>
<sequence>MVGNTDLKLLRPHRSDTIPISEAKNEEHHSWHEEDDAAGEPALLAEKVSKVWETTGELAVNDFSMRAYRGQVTVLLGHNGAGKSTMYAMICGTVPATKGKCMKPILSMHQF</sequence>
<reference evidence="3 4" key="1">
    <citation type="submission" date="2018-11" db="EMBL/GenBank/DDBJ databases">
        <authorList>
            <consortium name="Pathogen Informatics"/>
        </authorList>
    </citation>
    <scope>NUCLEOTIDE SEQUENCE [LARGE SCALE GENOMIC DNA]</scope>
</reference>
<dbReference type="PANTHER" id="PTHR19229">
    <property type="entry name" value="ATP-BINDING CASSETTE TRANSPORTER SUBFAMILY A ABCA"/>
    <property type="match status" value="1"/>
</dbReference>
<dbReference type="GO" id="GO:0140359">
    <property type="term" value="F:ABC-type transporter activity"/>
    <property type="evidence" value="ECO:0007669"/>
    <property type="project" value="InterPro"/>
</dbReference>
<dbReference type="Pfam" id="PF00005">
    <property type="entry name" value="ABC_tran"/>
    <property type="match status" value="1"/>
</dbReference>
<feature type="domain" description="ABC transporter" evidence="2">
    <location>
        <begin position="61"/>
        <end position="101"/>
    </location>
</feature>
<dbReference type="SUPFAM" id="SSF52540">
    <property type="entry name" value="P-loop containing nucleoside triphosphate hydrolases"/>
    <property type="match status" value="1"/>
</dbReference>
<feature type="region of interest" description="Disordered" evidence="1">
    <location>
        <begin position="13"/>
        <end position="39"/>
    </location>
</feature>
<accession>A0A3P7JTD4</accession>
<dbReference type="GO" id="GO:0005319">
    <property type="term" value="F:lipid transporter activity"/>
    <property type="evidence" value="ECO:0007669"/>
    <property type="project" value="TreeGrafter"/>
</dbReference>
<protein>
    <recommendedName>
        <fullName evidence="2">ABC transporter domain-containing protein</fullName>
    </recommendedName>
</protein>
<dbReference type="InterPro" id="IPR026082">
    <property type="entry name" value="ABCA"/>
</dbReference>
<dbReference type="GO" id="GO:0005524">
    <property type="term" value="F:ATP binding"/>
    <property type="evidence" value="ECO:0007669"/>
    <property type="project" value="InterPro"/>
</dbReference>
<evidence type="ECO:0000313" key="4">
    <source>
        <dbReference type="Proteomes" id="UP000270094"/>
    </source>
</evidence>
<dbReference type="Gene3D" id="3.40.50.300">
    <property type="entry name" value="P-loop containing nucleotide triphosphate hydrolases"/>
    <property type="match status" value="1"/>
</dbReference>
<dbReference type="InterPro" id="IPR027417">
    <property type="entry name" value="P-loop_NTPase"/>
</dbReference>
<dbReference type="EMBL" id="UYYB01105297">
    <property type="protein sequence ID" value="VDM79487.1"/>
    <property type="molecule type" value="Genomic_DNA"/>
</dbReference>
<dbReference type="PANTHER" id="PTHR19229:SF250">
    <property type="entry name" value="ABC TRANSPORTER DOMAIN-CONTAINING PROTEIN-RELATED"/>
    <property type="match status" value="1"/>
</dbReference>
<feature type="compositionally biased region" description="Basic and acidic residues" evidence="1">
    <location>
        <begin position="23"/>
        <end position="32"/>
    </location>
</feature>
<dbReference type="GO" id="GO:0016020">
    <property type="term" value="C:membrane"/>
    <property type="evidence" value="ECO:0007669"/>
    <property type="project" value="InterPro"/>
</dbReference>
<evidence type="ECO:0000313" key="3">
    <source>
        <dbReference type="EMBL" id="VDM79487.1"/>
    </source>
</evidence>
<dbReference type="OrthoDB" id="10255969at2759"/>
<proteinExistence type="predicted"/>
<evidence type="ECO:0000259" key="2">
    <source>
        <dbReference type="Pfam" id="PF00005"/>
    </source>
</evidence>
<gene>
    <name evidence="3" type="ORF">SVUK_LOCUS14485</name>
</gene>
<dbReference type="Proteomes" id="UP000270094">
    <property type="component" value="Unassembled WGS sequence"/>
</dbReference>
<organism evidence="3 4">
    <name type="scientific">Strongylus vulgaris</name>
    <name type="common">Blood worm</name>
    <dbReference type="NCBI Taxonomy" id="40348"/>
    <lineage>
        <taxon>Eukaryota</taxon>
        <taxon>Metazoa</taxon>
        <taxon>Ecdysozoa</taxon>
        <taxon>Nematoda</taxon>
        <taxon>Chromadorea</taxon>
        <taxon>Rhabditida</taxon>
        <taxon>Rhabditina</taxon>
        <taxon>Rhabditomorpha</taxon>
        <taxon>Strongyloidea</taxon>
        <taxon>Strongylidae</taxon>
        <taxon>Strongylus</taxon>
    </lineage>
</organism>
<dbReference type="AlphaFoldDB" id="A0A3P7JTD4"/>
<name>A0A3P7JTD4_STRVU</name>
<dbReference type="GO" id="GO:0016887">
    <property type="term" value="F:ATP hydrolysis activity"/>
    <property type="evidence" value="ECO:0007669"/>
    <property type="project" value="InterPro"/>
</dbReference>
<keyword evidence="4" id="KW-1185">Reference proteome</keyword>